<evidence type="ECO:0000256" key="6">
    <source>
        <dbReference type="ARBA" id="ARBA00022792"/>
    </source>
</evidence>
<keyword evidence="7" id="KW-1133">Transmembrane helix</keyword>
<evidence type="ECO:0000256" key="1">
    <source>
        <dbReference type="ARBA" id="ARBA00004448"/>
    </source>
</evidence>
<feature type="repeat" description="Solcar" evidence="10">
    <location>
        <begin position="62"/>
        <end position="135"/>
    </location>
</feature>
<reference evidence="12 13" key="1">
    <citation type="submission" date="2023-08" db="EMBL/GenBank/DDBJ databases">
        <authorList>
            <person name="Palmer J.M."/>
        </authorList>
    </citation>
    <scope>NUCLEOTIDE SEQUENCE [LARGE SCALE GENOMIC DNA]</scope>
    <source>
        <strain evidence="12 13">TWF481</strain>
    </source>
</reference>
<evidence type="ECO:0000256" key="2">
    <source>
        <dbReference type="ARBA" id="ARBA00006375"/>
    </source>
</evidence>
<keyword evidence="5" id="KW-0677">Repeat</keyword>
<evidence type="ECO:0000256" key="7">
    <source>
        <dbReference type="ARBA" id="ARBA00022989"/>
    </source>
</evidence>
<evidence type="ECO:0000313" key="13">
    <source>
        <dbReference type="Proteomes" id="UP001370758"/>
    </source>
</evidence>
<evidence type="ECO:0000256" key="4">
    <source>
        <dbReference type="ARBA" id="ARBA00022692"/>
    </source>
</evidence>
<dbReference type="InterPro" id="IPR023395">
    <property type="entry name" value="MCP_dom_sf"/>
</dbReference>
<evidence type="ECO:0000256" key="10">
    <source>
        <dbReference type="PROSITE-ProRule" id="PRU00282"/>
    </source>
</evidence>
<gene>
    <name evidence="12" type="primary">PET8</name>
    <name evidence="12" type="ORF">TWF481_010224</name>
</gene>
<comment type="subcellular location">
    <subcellularLocation>
        <location evidence="1">Mitochondrion inner membrane</location>
        <topology evidence="1">Multi-pass membrane protein</topology>
    </subcellularLocation>
</comment>
<keyword evidence="6" id="KW-0999">Mitochondrion inner membrane</keyword>
<dbReference type="Proteomes" id="UP001370758">
    <property type="component" value="Unassembled WGS sequence"/>
</dbReference>
<keyword evidence="9 10" id="KW-0472">Membrane</keyword>
<dbReference type="PRINTS" id="PR00926">
    <property type="entry name" value="MITOCARRIER"/>
</dbReference>
<dbReference type="PANTHER" id="PTHR45667">
    <property type="entry name" value="S-ADENOSYLMETHIONINE MITOCHONDRIAL CARRIER PROTEIN"/>
    <property type="match status" value="1"/>
</dbReference>
<feature type="repeat" description="Solcar" evidence="10">
    <location>
        <begin position="146"/>
        <end position="235"/>
    </location>
</feature>
<keyword evidence="13" id="KW-1185">Reference proteome</keyword>
<evidence type="ECO:0000256" key="3">
    <source>
        <dbReference type="ARBA" id="ARBA00022448"/>
    </source>
</evidence>
<evidence type="ECO:0000256" key="8">
    <source>
        <dbReference type="ARBA" id="ARBA00023128"/>
    </source>
</evidence>
<name>A0AAV9W0A1_9PEZI</name>
<dbReference type="FunFam" id="1.50.40.10:FF:000018">
    <property type="entry name" value="S-adenosylmethionine mitochondrial carrier protein-like"/>
    <property type="match status" value="1"/>
</dbReference>
<dbReference type="InterPro" id="IPR002067">
    <property type="entry name" value="MCP"/>
</dbReference>
<comment type="caution">
    <text evidence="12">The sequence shown here is derived from an EMBL/GenBank/DDBJ whole genome shotgun (WGS) entry which is preliminary data.</text>
</comment>
<dbReference type="EMBL" id="JAVHJL010000007">
    <property type="protein sequence ID" value="KAK6499867.1"/>
    <property type="molecule type" value="Genomic_DNA"/>
</dbReference>
<sequence length="334" mass="35036">MCCVAFGLKTLQLFCVELPRSAFSTNSVSIVSPQDIKPRQYIAMGGEPSPPGIQTSRDPAISPFTRALLAGAVAGLTVDLTLFPLDTLKTRLQSSSGFLASGGFRNVYRGIGSVFLGSAPGAALFFVSYEGVKNSAFTKEHLGGKDTPGASMLASAVGEVAACTVRVPVEVVKQRAQATGTGSSLAAVKYVVSLGRDRGLLGVWREIYRGYGVTIMREIPFTMIQFPLWEGMKKWCVQVRGGGDRRASGAESAVCGSVAGGVAAAVTTPLDVMKTRMMLAEKSISMVSMFRKIVAEEGARTLLSGIGPRVMWISAGGAVFLGAYTGAANALSEL</sequence>
<comment type="similarity">
    <text evidence="2 11">Belongs to the mitochondrial carrier (TC 2.A.29) family.</text>
</comment>
<feature type="repeat" description="Solcar" evidence="10">
    <location>
        <begin position="247"/>
        <end position="330"/>
    </location>
</feature>
<evidence type="ECO:0000256" key="9">
    <source>
        <dbReference type="ARBA" id="ARBA00023136"/>
    </source>
</evidence>
<evidence type="ECO:0000256" key="5">
    <source>
        <dbReference type="ARBA" id="ARBA00022737"/>
    </source>
</evidence>
<protein>
    <submittedName>
        <fullName evidence="12">S-adenosylmethionine transporter</fullName>
    </submittedName>
</protein>
<dbReference type="GO" id="GO:0055085">
    <property type="term" value="P:transmembrane transport"/>
    <property type="evidence" value="ECO:0007669"/>
    <property type="project" value="InterPro"/>
</dbReference>
<keyword evidence="3 11" id="KW-0813">Transport</keyword>
<dbReference type="AlphaFoldDB" id="A0AAV9W0A1"/>
<keyword evidence="8" id="KW-0496">Mitochondrion</keyword>
<dbReference type="Gene3D" id="1.50.40.10">
    <property type="entry name" value="Mitochondrial carrier domain"/>
    <property type="match status" value="2"/>
</dbReference>
<evidence type="ECO:0000313" key="12">
    <source>
        <dbReference type="EMBL" id="KAK6499867.1"/>
    </source>
</evidence>
<organism evidence="12 13">
    <name type="scientific">Arthrobotrys musiformis</name>
    <dbReference type="NCBI Taxonomy" id="47236"/>
    <lineage>
        <taxon>Eukaryota</taxon>
        <taxon>Fungi</taxon>
        <taxon>Dikarya</taxon>
        <taxon>Ascomycota</taxon>
        <taxon>Pezizomycotina</taxon>
        <taxon>Orbiliomycetes</taxon>
        <taxon>Orbiliales</taxon>
        <taxon>Orbiliaceae</taxon>
        <taxon>Arthrobotrys</taxon>
    </lineage>
</organism>
<proteinExistence type="inferred from homology"/>
<evidence type="ECO:0000256" key="11">
    <source>
        <dbReference type="RuleBase" id="RU000488"/>
    </source>
</evidence>
<accession>A0AAV9W0A1</accession>
<keyword evidence="4 10" id="KW-0812">Transmembrane</keyword>
<dbReference type="SUPFAM" id="SSF103506">
    <property type="entry name" value="Mitochondrial carrier"/>
    <property type="match status" value="1"/>
</dbReference>
<dbReference type="InterPro" id="IPR018108">
    <property type="entry name" value="MCP_transmembrane"/>
</dbReference>
<dbReference type="PROSITE" id="PS50920">
    <property type="entry name" value="SOLCAR"/>
    <property type="match status" value="3"/>
</dbReference>
<dbReference type="Pfam" id="PF00153">
    <property type="entry name" value="Mito_carr"/>
    <property type="match status" value="3"/>
</dbReference>
<dbReference type="GO" id="GO:0005743">
    <property type="term" value="C:mitochondrial inner membrane"/>
    <property type="evidence" value="ECO:0007669"/>
    <property type="project" value="UniProtKB-SubCell"/>
</dbReference>